<dbReference type="InterPro" id="IPR017850">
    <property type="entry name" value="Alkaline_phosphatase_core_sf"/>
</dbReference>
<dbReference type="PANTHER" id="PTHR43108:SF8">
    <property type="entry name" value="SD21168P"/>
    <property type="match status" value="1"/>
</dbReference>
<evidence type="ECO:0000256" key="1">
    <source>
        <dbReference type="ARBA" id="ARBA00008779"/>
    </source>
</evidence>
<dbReference type="GO" id="GO:0008449">
    <property type="term" value="F:N-acetylglucosamine-6-sulfatase activity"/>
    <property type="evidence" value="ECO:0007669"/>
    <property type="project" value="TreeGrafter"/>
</dbReference>
<accession>A0A835WFU3</accession>
<dbReference type="Proteomes" id="UP000613740">
    <property type="component" value="Unassembled WGS sequence"/>
</dbReference>
<dbReference type="GO" id="GO:0005539">
    <property type="term" value="F:glycosaminoglycan binding"/>
    <property type="evidence" value="ECO:0007669"/>
    <property type="project" value="TreeGrafter"/>
</dbReference>
<keyword evidence="3" id="KW-1185">Reference proteome</keyword>
<evidence type="ECO:0000313" key="2">
    <source>
        <dbReference type="EMBL" id="KAG2446697.1"/>
    </source>
</evidence>
<reference evidence="2" key="1">
    <citation type="journal article" date="2020" name="bioRxiv">
        <title>Comparative genomics of Chlamydomonas.</title>
        <authorList>
            <person name="Craig R.J."/>
            <person name="Hasan A.R."/>
            <person name="Ness R.W."/>
            <person name="Keightley P.D."/>
        </authorList>
    </citation>
    <scope>NUCLEOTIDE SEQUENCE</scope>
    <source>
        <strain evidence="2">CCAP 11/173</strain>
    </source>
</reference>
<protein>
    <submittedName>
        <fullName evidence="2">Uncharacterized protein</fullName>
    </submittedName>
</protein>
<sequence>MTTGSATPDGHNADAAQPLTHLLGGWRPEGWSWQHDLWIEEHAAGLGLESWIRDISTAASAAFNTSVEASGSVDAARPGQKAMLAALEGRPLSVLVDGSRLTWYAEERVRVALGEAAAQMEARRQVALQVTPGTGSATEDADAGEQPAGGQRHVLLGTDAASAAAAGGAGAGGGPVPATRLERWSNVALIEAWLDGVFKGKFYKAIRACTTHQAFGANSPWTCYKYTVLCNSVKKQTPVLTNVELYDLGQDPAEVRDRSRLPLAPATKKLIDRLDALLTVLAYCRGDTCRNPFSRIHPDGSVLDLATAMDQKYDSVYAGFQKLQYTQCGIYYKLQNESPDPFLAGRTDQRSP</sequence>
<proteinExistence type="inferred from homology"/>
<comment type="similarity">
    <text evidence="1">Belongs to the sulfatase family.</text>
</comment>
<gene>
    <name evidence="2" type="ORF">HYH02_008263</name>
</gene>
<dbReference type="SUPFAM" id="SSF53649">
    <property type="entry name" value="Alkaline phosphatase-like"/>
    <property type="match status" value="1"/>
</dbReference>
<name>A0A835WFU3_9CHLO</name>
<dbReference type="OrthoDB" id="539587at2759"/>
<evidence type="ECO:0000313" key="3">
    <source>
        <dbReference type="Proteomes" id="UP000613740"/>
    </source>
</evidence>
<organism evidence="2 3">
    <name type="scientific">Chlamydomonas schloesseri</name>
    <dbReference type="NCBI Taxonomy" id="2026947"/>
    <lineage>
        <taxon>Eukaryota</taxon>
        <taxon>Viridiplantae</taxon>
        <taxon>Chlorophyta</taxon>
        <taxon>core chlorophytes</taxon>
        <taxon>Chlorophyceae</taxon>
        <taxon>CS clade</taxon>
        <taxon>Chlamydomonadales</taxon>
        <taxon>Chlamydomonadaceae</taxon>
        <taxon>Chlamydomonas</taxon>
    </lineage>
</organism>
<dbReference type="PANTHER" id="PTHR43108">
    <property type="entry name" value="N-ACETYLGLUCOSAMINE-6-SULFATASE FAMILY MEMBER"/>
    <property type="match status" value="1"/>
</dbReference>
<dbReference type="EMBL" id="JAEHOD010000025">
    <property type="protein sequence ID" value="KAG2446697.1"/>
    <property type="molecule type" value="Genomic_DNA"/>
</dbReference>
<comment type="caution">
    <text evidence="2">The sequence shown here is derived from an EMBL/GenBank/DDBJ whole genome shotgun (WGS) entry which is preliminary data.</text>
</comment>
<dbReference type="AlphaFoldDB" id="A0A835WFU3"/>